<sequence length="125" mass="14234">MRHTLAAKVVFSHAQHRGLSCRQCSRNNGNIVTLIQHGNSGVPVTEVLMTRRVSHFNRIRKNSKIAVKIEIYGSVTKGIHKGVIGWLILEYHMSSLPFQFNWSSPTFRTHLLASPHAQTHREKLE</sequence>
<evidence type="ECO:0000313" key="2">
    <source>
        <dbReference type="Proteomes" id="UP000243686"/>
    </source>
</evidence>
<dbReference type="EMBL" id="KV892500">
    <property type="protein sequence ID" value="OON20693.1"/>
    <property type="molecule type" value="Genomic_DNA"/>
</dbReference>
<name>A0A1S8X2H4_OPIVI</name>
<gene>
    <name evidence="1" type="ORF">X801_03423</name>
</gene>
<keyword evidence="2" id="KW-1185">Reference proteome</keyword>
<accession>A0A1S8X2H4</accession>
<dbReference type="Proteomes" id="UP000243686">
    <property type="component" value="Unassembled WGS sequence"/>
</dbReference>
<dbReference type="AlphaFoldDB" id="A0A1S8X2H4"/>
<reference evidence="1 2" key="1">
    <citation type="submission" date="2015-03" db="EMBL/GenBank/DDBJ databases">
        <title>Draft genome of the nematode, Opisthorchis viverrini.</title>
        <authorList>
            <person name="Mitreva M."/>
        </authorList>
    </citation>
    <scope>NUCLEOTIDE SEQUENCE [LARGE SCALE GENOMIC DNA]</scope>
    <source>
        <strain evidence="1">Khon Kaen</strain>
    </source>
</reference>
<evidence type="ECO:0000313" key="1">
    <source>
        <dbReference type="EMBL" id="OON20693.1"/>
    </source>
</evidence>
<protein>
    <submittedName>
        <fullName evidence="1">Uncharacterized protein</fullName>
    </submittedName>
</protein>
<proteinExistence type="predicted"/>
<organism evidence="1 2">
    <name type="scientific">Opisthorchis viverrini</name>
    <name type="common">Southeast Asian liver fluke</name>
    <dbReference type="NCBI Taxonomy" id="6198"/>
    <lineage>
        <taxon>Eukaryota</taxon>
        <taxon>Metazoa</taxon>
        <taxon>Spiralia</taxon>
        <taxon>Lophotrochozoa</taxon>
        <taxon>Platyhelminthes</taxon>
        <taxon>Trematoda</taxon>
        <taxon>Digenea</taxon>
        <taxon>Opisthorchiida</taxon>
        <taxon>Opisthorchiata</taxon>
        <taxon>Opisthorchiidae</taxon>
        <taxon>Opisthorchis</taxon>
    </lineage>
</organism>